<evidence type="ECO:0000256" key="6">
    <source>
        <dbReference type="ARBA" id="ARBA00023136"/>
    </source>
</evidence>
<evidence type="ECO:0000256" key="3">
    <source>
        <dbReference type="ARBA" id="ARBA00022475"/>
    </source>
</evidence>
<feature type="transmembrane region" description="Helical" evidence="7">
    <location>
        <begin position="153"/>
        <end position="174"/>
    </location>
</feature>
<dbReference type="InterPro" id="IPR047692">
    <property type="entry name" value="T4P_ComGB"/>
</dbReference>
<dbReference type="Gene3D" id="1.20.81.30">
    <property type="entry name" value="Type II secretion system (T2SS), domain F"/>
    <property type="match status" value="2"/>
</dbReference>
<comment type="caution">
    <text evidence="9">The sequence shown here is derived from an EMBL/GenBank/DDBJ whole genome shotgun (WGS) entry which is preliminary data.</text>
</comment>
<feature type="domain" description="Type II secretion system protein GspF" evidence="8">
    <location>
        <begin position="204"/>
        <end position="325"/>
    </location>
</feature>
<name>A0A2N3LN43_9BACI</name>
<keyword evidence="10" id="KW-1185">Reference proteome</keyword>
<evidence type="ECO:0000256" key="5">
    <source>
        <dbReference type="ARBA" id="ARBA00022989"/>
    </source>
</evidence>
<comment type="similarity">
    <text evidence="2">Belongs to the GSP F family.</text>
</comment>
<evidence type="ECO:0000256" key="2">
    <source>
        <dbReference type="ARBA" id="ARBA00005745"/>
    </source>
</evidence>
<dbReference type="PANTHER" id="PTHR30012">
    <property type="entry name" value="GENERAL SECRETION PATHWAY PROTEIN"/>
    <property type="match status" value="1"/>
</dbReference>
<accession>A0A2N3LN43</accession>
<dbReference type="InterPro" id="IPR018076">
    <property type="entry name" value="T2SS_GspF_dom"/>
</dbReference>
<keyword evidence="3" id="KW-1003">Cell membrane</keyword>
<dbReference type="Proteomes" id="UP000233440">
    <property type="component" value="Unassembled WGS sequence"/>
</dbReference>
<evidence type="ECO:0000256" key="7">
    <source>
        <dbReference type="SAM" id="Phobius"/>
    </source>
</evidence>
<feature type="transmembrane region" description="Helical" evidence="7">
    <location>
        <begin position="306"/>
        <end position="327"/>
    </location>
</feature>
<dbReference type="AlphaFoldDB" id="A0A2N3LN43"/>
<dbReference type="NCBIfam" id="NF041012">
    <property type="entry name" value="T4P_ComGB"/>
    <property type="match status" value="1"/>
</dbReference>
<proteinExistence type="inferred from homology"/>
<evidence type="ECO:0000256" key="4">
    <source>
        <dbReference type="ARBA" id="ARBA00022692"/>
    </source>
</evidence>
<dbReference type="InterPro" id="IPR003004">
    <property type="entry name" value="GspF/PilC"/>
</dbReference>
<dbReference type="GO" id="GO:0005886">
    <property type="term" value="C:plasma membrane"/>
    <property type="evidence" value="ECO:0007669"/>
    <property type="project" value="UniProtKB-SubCell"/>
</dbReference>
<dbReference type="InterPro" id="IPR042094">
    <property type="entry name" value="T2SS_GspF_sf"/>
</dbReference>
<sequence length="333" mass="38865">MKEQGIFLNRLGDMLQNGFSIADAIDFLGRVDQKYYTHRMLMKLQNGIPIHEILSEEQFDKKACAQMFFAEKHGNIALAFKEAGNYLVKRDNERRTILKLLQYPLILIGILILILFMLKTLLLTQFANLYSSMDYQPSLFIRFFTQFMEKGPFYVTIFSGNVFLIILLSSVFFSKRTTIEKAEMIARIPVIRTYSRLLNSQFLARECSFLLHSGLSINEVLECMAQQHYRPLVKNIAELIRKDLTLGYSFSYSLSKFSFYDPQLFIVIQHGEKNGRLDQELQYYSRFCLGQIEEKMEKVFKVLQPLMFSMIGLLVLAVYMSIMLPMFDMMNSI</sequence>
<organism evidence="9 10">
    <name type="scientific">Heyndrickxia camelliae</name>
    <dbReference type="NCBI Taxonomy" id="1707093"/>
    <lineage>
        <taxon>Bacteria</taxon>
        <taxon>Bacillati</taxon>
        <taxon>Bacillota</taxon>
        <taxon>Bacilli</taxon>
        <taxon>Bacillales</taxon>
        <taxon>Bacillaceae</taxon>
        <taxon>Heyndrickxia</taxon>
    </lineage>
</organism>
<reference evidence="9 10" key="1">
    <citation type="submission" date="2017-11" db="EMBL/GenBank/DDBJ databases">
        <title>Bacillus camelliae sp. nov., isolated from pu'er tea.</title>
        <authorList>
            <person name="Niu L."/>
        </authorList>
    </citation>
    <scope>NUCLEOTIDE SEQUENCE [LARGE SCALE GENOMIC DNA]</scope>
    <source>
        <strain evidence="9 10">7578-1</strain>
    </source>
</reference>
<feature type="transmembrane region" description="Helical" evidence="7">
    <location>
        <begin position="100"/>
        <end position="123"/>
    </location>
</feature>
<dbReference type="EMBL" id="PIQO01000003">
    <property type="protein sequence ID" value="PKR86082.1"/>
    <property type="molecule type" value="Genomic_DNA"/>
</dbReference>
<keyword evidence="6 7" id="KW-0472">Membrane</keyword>
<keyword evidence="4 7" id="KW-0812">Transmembrane</keyword>
<feature type="domain" description="Type II secretion system protein GspF" evidence="8">
    <location>
        <begin position="7"/>
        <end position="123"/>
    </location>
</feature>
<dbReference type="Pfam" id="PF00482">
    <property type="entry name" value="T2SSF"/>
    <property type="match status" value="2"/>
</dbReference>
<gene>
    <name evidence="9" type="ORF">CWO92_06840</name>
</gene>
<keyword evidence="5 7" id="KW-1133">Transmembrane helix</keyword>
<dbReference type="PANTHER" id="PTHR30012:SF0">
    <property type="entry name" value="TYPE II SECRETION SYSTEM PROTEIN F-RELATED"/>
    <property type="match status" value="1"/>
</dbReference>
<evidence type="ECO:0000259" key="8">
    <source>
        <dbReference type="Pfam" id="PF00482"/>
    </source>
</evidence>
<dbReference type="RefSeq" id="WP_101353451.1">
    <property type="nucleotide sequence ID" value="NZ_PIQO01000003.1"/>
</dbReference>
<evidence type="ECO:0000313" key="10">
    <source>
        <dbReference type="Proteomes" id="UP000233440"/>
    </source>
</evidence>
<evidence type="ECO:0000256" key="1">
    <source>
        <dbReference type="ARBA" id="ARBA00004651"/>
    </source>
</evidence>
<evidence type="ECO:0000313" key="9">
    <source>
        <dbReference type="EMBL" id="PKR86082.1"/>
    </source>
</evidence>
<protein>
    <submittedName>
        <fullName evidence="9">Type II secretion system F family protein</fullName>
    </submittedName>
</protein>
<dbReference type="PRINTS" id="PR00812">
    <property type="entry name" value="BCTERIALGSPF"/>
</dbReference>
<comment type="subcellular location">
    <subcellularLocation>
        <location evidence="1">Cell membrane</location>
        <topology evidence="1">Multi-pass membrane protein</topology>
    </subcellularLocation>
</comment>